<dbReference type="AlphaFoldDB" id="A0A382NQZ6"/>
<dbReference type="Gene3D" id="3.20.20.70">
    <property type="entry name" value="Aldolase class I"/>
    <property type="match status" value="1"/>
</dbReference>
<dbReference type="InterPro" id="IPR017200">
    <property type="entry name" value="PqqE-like"/>
</dbReference>
<keyword evidence="3" id="KW-0949">S-adenosyl-L-methionine</keyword>
<organism evidence="8">
    <name type="scientific">marine metagenome</name>
    <dbReference type="NCBI Taxonomy" id="408172"/>
    <lineage>
        <taxon>unclassified sequences</taxon>
        <taxon>metagenomes</taxon>
        <taxon>ecological metagenomes</taxon>
    </lineage>
</organism>
<reference evidence="8" key="1">
    <citation type="submission" date="2018-05" db="EMBL/GenBank/DDBJ databases">
        <authorList>
            <person name="Lanie J.A."/>
            <person name="Ng W.-L."/>
            <person name="Kazmierczak K.M."/>
            <person name="Andrzejewski T.M."/>
            <person name="Davidsen T.M."/>
            <person name="Wayne K.J."/>
            <person name="Tettelin H."/>
            <person name="Glass J.I."/>
            <person name="Rusch D."/>
            <person name="Podicherti R."/>
            <person name="Tsui H.-C.T."/>
            <person name="Winkler M.E."/>
        </authorList>
    </citation>
    <scope>NUCLEOTIDE SEQUENCE</scope>
</reference>
<dbReference type="EMBL" id="UINC01102183">
    <property type="protein sequence ID" value="SVC63604.1"/>
    <property type="molecule type" value="Genomic_DNA"/>
</dbReference>
<dbReference type="Pfam" id="PF04055">
    <property type="entry name" value="Radical_SAM"/>
    <property type="match status" value="1"/>
</dbReference>
<evidence type="ECO:0000259" key="7">
    <source>
        <dbReference type="PROSITE" id="PS51918"/>
    </source>
</evidence>
<sequence length="316" mass="35243">MVQSKLINGFGILKAIGKVKLLNKRVPAYCEWEITHYCNMSCAWCSTLTPARNNADDLSSEQALDIIEQLSDLGTQMIHFSGGEPMLRKDLHALITRAKQKNMMVALTTNGSASSEAMEKVLHADMIRVSIDGTEKFHDEQREFKGAYKKAIKTIEFLISKGHKPQIVTFYTDESSYPMITELAKICQTLGIQMILNIHVFNGEHGEKVRSYYGWRENDVGSMYLSALARLRKEFGNAIANPEPFSSIVSSGGLDVYGCRAMDFAINIKADGSVCLPCTQFPQNIKKGDLKAIYYSPEADEIHHTQGKKPECNGCL</sequence>
<evidence type="ECO:0000256" key="1">
    <source>
        <dbReference type="ARBA" id="ARBA00001966"/>
    </source>
</evidence>
<keyword evidence="4" id="KW-0479">Metal-binding</keyword>
<dbReference type="SUPFAM" id="SSF102114">
    <property type="entry name" value="Radical SAM enzymes"/>
    <property type="match status" value="1"/>
</dbReference>
<dbReference type="GO" id="GO:0051539">
    <property type="term" value="F:4 iron, 4 sulfur cluster binding"/>
    <property type="evidence" value="ECO:0007669"/>
    <property type="project" value="UniProtKB-KW"/>
</dbReference>
<accession>A0A382NQZ6</accession>
<keyword evidence="5" id="KW-0408">Iron</keyword>
<dbReference type="GO" id="GO:0003824">
    <property type="term" value="F:catalytic activity"/>
    <property type="evidence" value="ECO:0007669"/>
    <property type="project" value="InterPro"/>
</dbReference>
<keyword evidence="2" id="KW-0004">4Fe-4S</keyword>
<name>A0A382NQZ6_9ZZZZ</name>
<dbReference type="InterPro" id="IPR058240">
    <property type="entry name" value="rSAM_sf"/>
</dbReference>
<dbReference type="InterPro" id="IPR013785">
    <property type="entry name" value="Aldolase_TIM"/>
</dbReference>
<evidence type="ECO:0000256" key="4">
    <source>
        <dbReference type="ARBA" id="ARBA00022723"/>
    </source>
</evidence>
<keyword evidence="6" id="KW-0411">Iron-sulfur</keyword>
<gene>
    <name evidence="8" type="ORF">METZ01_LOCUS316458</name>
</gene>
<dbReference type="InterPro" id="IPR050377">
    <property type="entry name" value="Radical_SAM_PqqE_MftC-like"/>
</dbReference>
<comment type="cofactor">
    <cofactor evidence="1">
        <name>[4Fe-4S] cluster</name>
        <dbReference type="ChEBI" id="CHEBI:49883"/>
    </cofactor>
</comment>
<evidence type="ECO:0000313" key="8">
    <source>
        <dbReference type="EMBL" id="SVC63604.1"/>
    </source>
</evidence>
<dbReference type="CDD" id="cd01335">
    <property type="entry name" value="Radical_SAM"/>
    <property type="match status" value="1"/>
</dbReference>
<dbReference type="PIRSF" id="PIRSF037420">
    <property type="entry name" value="PQQ_syn_pqqE"/>
    <property type="match status" value="1"/>
</dbReference>
<protein>
    <recommendedName>
        <fullName evidence="7">Radical SAM core domain-containing protein</fullName>
    </recommendedName>
</protein>
<feature type="non-terminal residue" evidence="8">
    <location>
        <position position="316"/>
    </location>
</feature>
<evidence type="ECO:0000256" key="2">
    <source>
        <dbReference type="ARBA" id="ARBA00022485"/>
    </source>
</evidence>
<proteinExistence type="predicted"/>
<dbReference type="SFLD" id="SFLDG01067">
    <property type="entry name" value="SPASM/twitch_domain_containing"/>
    <property type="match status" value="1"/>
</dbReference>
<evidence type="ECO:0000256" key="6">
    <source>
        <dbReference type="ARBA" id="ARBA00023014"/>
    </source>
</evidence>
<dbReference type="InterPro" id="IPR007197">
    <property type="entry name" value="rSAM"/>
</dbReference>
<dbReference type="PANTHER" id="PTHR11228">
    <property type="entry name" value="RADICAL SAM DOMAIN PROTEIN"/>
    <property type="match status" value="1"/>
</dbReference>
<evidence type="ECO:0000256" key="5">
    <source>
        <dbReference type="ARBA" id="ARBA00023004"/>
    </source>
</evidence>
<dbReference type="PROSITE" id="PS51918">
    <property type="entry name" value="RADICAL_SAM"/>
    <property type="match status" value="1"/>
</dbReference>
<feature type="domain" description="Radical SAM core" evidence="7">
    <location>
        <begin position="22"/>
        <end position="238"/>
    </location>
</feature>
<dbReference type="PANTHER" id="PTHR11228:SF7">
    <property type="entry name" value="PQQA PEPTIDE CYCLASE"/>
    <property type="match status" value="1"/>
</dbReference>
<dbReference type="GO" id="GO:0046872">
    <property type="term" value="F:metal ion binding"/>
    <property type="evidence" value="ECO:0007669"/>
    <property type="project" value="UniProtKB-KW"/>
</dbReference>
<dbReference type="CDD" id="cd21109">
    <property type="entry name" value="SPASM"/>
    <property type="match status" value="1"/>
</dbReference>
<dbReference type="SFLD" id="SFLDS00029">
    <property type="entry name" value="Radical_SAM"/>
    <property type="match status" value="1"/>
</dbReference>
<evidence type="ECO:0000256" key="3">
    <source>
        <dbReference type="ARBA" id="ARBA00022691"/>
    </source>
</evidence>